<comment type="caution">
    <text evidence="7">The sequence shown here is derived from an EMBL/GenBank/DDBJ whole genome shotgun (WGS) entry which is preliminary data.</text>
</comment>
<dbReference type="InterPro" id="IPR016017">
    <property type="entry name" value="GDNF/GAS1"/>
</dbReference>
<evidence type="ECO:0000256" key="3">
    <source>
        <dbReference type="ARBA" id="ARBA00022729"/>
    </source>
</evidence>
<dbReference type="PANTHER" id="PTHR16840">
    <property type="entry name" value="GROWTH ARREST-SPECIFIC PROTEIN 1"/>
    <property type="match status" value="1"/>
</dbReference>
<accession>A0A6A4VSY5</accession>
<organism evidence="7 8">
    <name type="scientific">Amphibalanus amphitrite</name>
    <name type="common">Striped barnacle</name>
    <name type="synonym">Balanus amphitrite</name>
    <dbReference type="NCBI Taxonomy" id="1232801"/>
    <lineage>
        <taxon>Eukaryota</taxon>
        <taxon>Metazoa</taxon>
        <taxon>Ecdysozoa</taxon>
        <taxon>Arthropoda</taxon>
        <taxon>Crustacea</taxon>
        <taxon>Multicrustacea</taxon>
        <taxon>Cirripedia</taxon>
        <taxon>Thoracica</taxon>
        <taxon>Thoracicalcarea</taxon>
        <taxon>Balanomorpha</taxon>
        <taxon>Balanoidea</taxon>
        <taxon>Balanidae</taxon>
        <taxon>Amphibalaninae</taxon>
        <taxon>Amphibalanus</taxon>
    </lineage>
</organism>
<dbReference type="Proteomes" id="UP000440578">
    <property type="component" value="Unassembled WGS sequence"/>
</dbReference>
<evidence type="ECO:0000256" key="1">
    <source>
        <dbReference type="ARBA" id="ARBA00004236"/>
    </source>
</evidence>
<feature type="domain" description="GDNF/GAS1" evidence="6">
    <location>
        <begin position="47"/>
        <end position="123"/>
    </location>
</feature>
<evidence type="ECO:0000256" key="4">
    <source>
        <dbReference type="ARBA" id="ARBA00023136"/>
    </source>
</evidence>
<dbReference type="AlphaFoldDB" id="A0A6A4VSY5"/>
<dbReference type="GO" id="GO:0005886">
    <property type="term" value="C:plasma membrane"/>
    <property type="evidence" value="ECO:0007669"/>
    <property type="project" value="UniProtKB-SubCell"/>
</dbReference>
<dbReference type="PANTHER" id="PTHR16840:SF3">
    <property type="entry name" value="GROWTH ARREST-SPECIFIC PROTEIN 1"/>
    <property type="match status" value="1"/>
</dbReference>
<comment type="subcellular location">
    <subcellularLocation>
        <location evidence="1">Cell membrane</location>
    </subcellularLocation>
</comment>
<proteinExistence type="predicted"/>
<gene>
    <name evidence="7" type="primary">Gas1</name>
    <name evidence="7" type="ORF">FJT64_007639</name>
</gene>
<evidence type="ECO:0000256" key="5">
    <source>
        <dbReference type="ARBA" id="ARBA00023180"/>
    </source>
</evidence>
<keyword evidence="4" id="KW-0472">Membrane</keyword>
<name>A0A6A4VSY5_AMPAM</name>
<dbReference type="Pfam" id="PF02351">
    <property type="entry name" value="GDNF"/>
    <property type="match status" value="1"/>
</dbReference>
<sequence>MSLTLSLVSLPQCDCGEDEFCRTSKLRLAPCRPQVQYANQNGTVVSCEVAQWICGADNLCGTALDYYFRNCRAMFAGKRCSRRCNNSISILQRQERAAKLQTCVCDGDRQARDGCVDIKRNMNQLCFGKPYIDEDREEETNEISGAGSAAARTLSVAVVCRWR</sequence>
<evidence type="ECO:0000313" key="7">
    <source>
        <dbReference type="EMBL" id="KAF0294714.1"/>
    </source>
</evidence>
<keyword evidence="5" id="KW-0325">Glycoprotein</keyword>
<reference evidence="7 8" key="1">
    <citation type="submission" date="2019-07" db="EMBL/GenBank/DDBJ databases">
        <title>Draft genome assembly of a fouling barnacle, Amphibalanus amphitrite (Darwin, 1854): The first reference genome for Thecostraca.</title>
        <authorList>
            <person name="Kim W."/>
        </authorList>
    </citation>
    <scope>NUCLEOTIDE SEQUENCE [LARGE SCALE GENOMIC DNA]</scope>
    <source>
        <strain evidence="7">SNU_AA5</strain>
        <tissue evidence="7">Soma without cirri and trophi</tissue>
    </source>
</reference>
<dbReference type="InterPro" id="IPR039596">
    <property type="entry name" value="GAS1"/>
</dbReference>
<dbReference type="GO" id="GO:0051726">
    <property type="term" value="P:regulation of cell cycle"/>
    <property type="evidence" value="ECO:0007669"/>
    <property type="project" value="InterPro"/>
</dbReference>
<keyword evidence="3" id="KW-0732">Signal</keyword>
<dbReference type="EMBL" id="VIIS01001667">
    <property type="protein sequence ID" value="KAF0294714.1"/>
    <property type="molecule type" value="Genomic_DNA"/>
</dbReference>
<evidence type="ECO:0000256" key="2">
    <source>
        <dbReference type="ARBA" id="ARBA00022475"/>
    </source>
</evidence>
<keyword evidence="8" id="KW-1185">Reference proteome</keyword>
<evidence type="ECO:0000313" key="8">
    <source>
        <dbReference type="Proteomes" id="UP000440578"/>
    </source>
</evidence>
<keyword evidence="2" id="KW-1003">Cell membrane</keyword>
<dbReference type="OrthoDB" id="5950623at2759"/>
<evidence type="ECO:0000259" key="6">
    <source>
        <dbReference type="Pfam" id="PF02351"/>
    </source>
</evidence>
<protein>
    <submittedName>
        <fullName evidence="7">Growth arrest-specific protein 1</fullName>
    </submittedName>
</protein>